<gene>
    <name evidence="3" type="ORF">EXE63_04590</name>
</gene>
<feature type="signal peptide" evidence="2">
    <location>
        <begin position="1"/>
        <end position="23"/>
    </location>
</feature>
<dbReference type="AlphaFoldDB" id="A0A6H0RYA6"/>
<keyword evidence="2" id="KW-0732">Signal</keyword>
<evidence type="ECO:0000256" key="1">
    <source>
        <dbReference type="SAM" id="MobiDB-lite"/>
    </source>
</evidence>
<organism evidence="3 4">
    <name type="scientific">Mycolicibacterium frederiksbergense</name>
    <dbReference type="NCBI Taxonomy" id="117567"/>
    <lineage>
        <taxon>Bacteria</taxon>
        <taxon>Bacillati</taxon>
        <taxon>Actinomycetota</taxon>
        <taxon>Actinomycetes</taxon>
        <taxon>Mycobacteriales</taxon>
        <taxon>Mycobacteriaceae</taxon>
        <taxon>Mycolicibacterium</taxon>
    </lineage>
</organism>
<evidence type="ECO:0000256" key="2">
    <source>
        <dbReference type="SAM" id="SignalP"/>
    </source>
</evidence>
<sequence length="66" mass="6306">MSVRIMAATASAAVLLLSGCANSSEPADTSTVAPVSTTTTTTTTTQPGSPSAPEFAPAPGGDLAPA</sequence>
<dbReference type="PROSITE" id="PS51257">
    <property type="entry name" value="PROKAR_LIPOPROTEIN"/>
    <property type="match status" value="1"/>
</dbReference>
<accession>A0A6H0RYA6</accession>
<name>A0A6H0RYA6_9MYCO</name>
<feature type="compositionally biased region" description="Low complexity" evidence="1">
    <location>
        <begin position="29"/>
        <end position="53"/>
    </location>
</feature>
<proteinExistence type="predicted"/>
<feature type="chain" id="PRO_5039355970" evidence="2">
    <location>
        <begin position="24"/>
        <end position="66"/>
    </location>
</feature>
<reference evidence="3 4" key="1">
    <citation type="submission" date="2019-04" db="EMBL/GenBank/DDBJ databases">
        <title>Draft, Whole-Genome Sequence of the Anthracene-degrading Mycobacterium frederiksbergense LB501T, Isolated from a Polycyclic Aromatic Hydrocarbon (PAH)-Contaminated Soil.</title>
        <authorList>
            <person name="Augelletti F."/>
        </authorList>
    </citation>
    <scope>NUCLEOTIDE SEQUENCE [LARGE SCALE GENOMIC DNA]</scope>
    <source>
        <strain evidence="3 4">LB 501T</strain>
    </source>
</reference>
<keyword evidence="4" id="KW-1185">Reference proteome</keyword>
<protein>
    <submittedName>
        <fullName evidence="3">Uncharacterized protein</fullName>
    </submittedName>
</protein>
<dbReference type="Proteomes" id="UP000501849">
    <property type="component" value="Chromosome"/>
</dbReference>
<dbReference type="RefSeq" id="WP_168140989.1">
    <property type="nucleotide sequence ID" value="NZ_CBCSDT010000055.1"/>
</dbReference>
<dbReference type="EMBL" id="CP038799">
    <property type="protein sequence ID" value="QIV80262.1"/>
    <property type="molecule type" value="Genomic_DNA"/>
</dbReference>
<feature type="region of interest" description="Disordered" evidence="1">
    <location>
        <begin position="22"/>
        <end position="66"/>
    </location>
</feature>
<dbReference type="KEGG" id="mfre:EXE63_04590"/>
<evidence type="ECO:0000313" key="3">
    <source>
        <dbReference type="EMBL" id="QIV80262.1"/>
    </source>
</evidence>
<evidence type="ECO:0000313" key="4">
    <source>
        <dbReference type="Proteomes" id="UP000501849"/>
    </source>
</evidence>